<comment type="caution">
    <text evidence="1">The sequence shown here is derived from an EMBL/GenBank/DDBJ whole genome shotgun (WGS) entry which is preliminary data.</text>
</comment>
<dbReference type="EMBL" id="JXXN02015538">
    <property type="protein sequence ID" value="THD18219.1"/>
    <property type="molecule type" value="Genomic_DNA"/>
</dbReference>
<keyword evidence="2" id="KW-1185">Reference proteome</keyword>
<evidence type="ECO:0000313" key="2">
    <source>
        <dbReference type="Proteomes" id="UP000230066"/>
    </source>
</evidence>
<dbReference type="AlphaFoldDB" id="A0A4E0QU42"/>
<organism evidence="1 2">
    <name type="scientific">Fasciola hepatica</name>
    <name type="common">Liver fluke</name>
    <dbReference type="NCBI Taxonomy" id="6192"/>
    <lineage>
        <taxon>Eukaryota</taxon>
        <taxon>Metazoa</taxon>
        <taxon>Spiralia</taxon>
        <taxon>Lophotrochozoa</taxon>
        <taxon>Platyhelminthes</taxon>
        <taxon>Trematoda</taxon>
        <taxon>Digenea</taxon>
        <taxon>Plagiorchiida</taxon>
        <taxon>Echinostomata</taxon>
        <taxon>Echinostomatoidea</taxon>
        <taxon>Fasciolidae</taxon>
        <taxon>Fasciola</taxon>
    </lineage>
</organism>
<gene>
    <name evidence="1" type="ORF">D915_010572</name>
</gene>
<name>A0A4E0QU42_FASHE</name>
<accession>A0A4E0QU42</accession>
<reference evidence="1" key="1">
    <citation type="submission" date="2019-03" db="EMBL/GenBank/DDBJ databases">
        <title>Improved annotation for the trematode Fasciola hepatica.</title>
        <authorList>
            <person name="Choi Y.-J."/>
            <person name="Martin J."/>
            <person name="Mitreva M."/>
        </authorList>
    </citation>
    <scope>NUCLEOTIDE SEQUENCE [LARGE SCALE GENOMIC DNA]</scope>
</reference>
<evidence type="ECO:0000313" key="1">
    <source>
        <dbReference type="EMBL" id="THD18219.1"/>
    </source>
</evidence>
<sequence length="72" mass="8016">MFVPSEAQAGSRPTTVELTNYSPKTRMSQYSFPRVAVHFSSNYACSGYSCDFHTTPAIQVTMQTVKSVFCHT</sequence>
<proteinExistence type="predicted"/>
<dbReference type="Proteomes" id="UP000230066">
    <property type="component" value="Unassembled WGS sequence"/>
</dbReference>
<protein>
    <submittedName>
        <fullName evidence="1">Uncharacterized protein</fullName>
    </submittedName>
</protein>